<dbReference type="GO" id="GO:0004715">
    <property type="term" value="F:non-membrane spanning protein tyrosine kinase activity"/>
    <property type="evidence" value="ECO:0007669"/>
    <property type="project" value="UniProtKB-EC"/>
</dbReference>
<feature type="compositionally biased region" description="Basic and acidic residues" evidence="20">
    <location>
        <begin position="893"/>
        <end position="904"/>
    </location>
</feature>
<evidence type="ECO:0000256" key="16">
    <source>
        <dbReference type="ARBA" id="ARBA00023273"/>
    </source>
</evidence>
<evidence type="ECO:0000256" key="15">
    <source>
        <dbReference type="ARBA" id="ARBA00023137"/>
    </source>
</evidence>
<dbReference type="Pfam" id="PF07714">
    <property type="entry name" value="PK_Tyr_Ser-Thr"/>
    <property type="match status" value="1"/>
</dbReference>
<feature type="compositionally biased region" description="Polar residues" evidence="20">
    <location>
        <begin position="943"/>
        <end position="984"/>
    </location>
</feature>
<accession>A0AAD9PBB9</accession>
<dbReference type="Gene3D" id="3.30.200.20">
    <property type="entry name" value="Phosphorylase Kinase, domain 1"/>
    <property type="match status" value="1"/>
</dbReference>
<dbReference type="PANTHER" id="PTHR46221:SF9">
    <property type="entry name" value="NON-SPECIFIC PROTEIN-TYROSINE KINASE"/>
    <property type="match status" value="1"/>
</dbReference>
<dbReference type="SMART" id="SM00219">
    <property type="entry name" value="TyrKc"/>
    <property type="match status" value="1"/>
</dbReference>
<feature type="compositionally biased region" description="Basic and acidic residues" evidence="20">
    <location>
        <begin position="1020"/>
        <end position="1029"/>
    </location>
</feature>
<evidence type="ECO:0000256" key="8">
    <source>
        <dbReference type="ARBA" id="ARBA00022553"/>
    </source>
</evidence>
<dbReference type="PROSITE" id="PS00107">
    <property type="entry name" value="PROTEIN_KINASE_ATP"/>
    <property type="match status" value="1"/>
</dbReference>
<dbReference type="InterPro" id="IPR011993">
    <property type="entry name" value="PH-like_dom_sf"/>
</dbReference>
<evidence type="ECO:0000256" key="13">
    <source>
        <dbReference type="ARBA" id="ARBA00022949"/>
    </source>
</evidence>
<dbReference type="GO" id="GO:0042995">
    <property type="term" value="C:cell projection"/>
    <property type="evidence" value="ECO:0007669"/>
    <property type="project" value="UniProtKB-SubCell"/>
</dbReference>
<comment type="catalytic activity">
    <reaction evidence="17">
        <text>L-tyrosyl-[protein] + ATP = O-phospho-L-tyrosyl-[protein] + ADP + H(+)</text>
        <dbReference type="Rhea" id="RHEA:10596"/>
        <dbReference type="Rhea" id="RHEA-COMP:10136"/>
        <dbReference type="Rhea" id="RHEA-COMP:20101"/>
        <dbReference type="ChEBI" id="CHEBI:15378"/>
        <dbReference type="ChEBI" id="CHEBI:30616"/>
        <dbReference type="ChEBI" id="CHEBI:46858"/>
        <dbReference type="ChEBI" id="CHEBI:61978"/>
        <dbReference type="ChEBI" id="CHEBI:456216"/>
        <dbReference type="EC" id="2.7.10.2"/>
    </reaction>
</comment>
<keyword evidence="14" id="KW-0472">Membrane</keyword>
<organism evidence="23 24">
    <name type="scientific">Ridgeia piscesae</name>
    <name type="common">Tubeworm</name>
    <dbReference type="NCBI Taxonomy" id="27915"/>
    <lineage>
        <taxon>Eukaryota</taxon>
        <taxon>Metazoa</taxon>
        <taxon>Spiralia</taxon>
        <taxon>Lophotrochozoa</taxon>
        <taxon>Annelida</taxon>
        <taxon>Polychaeta</taxon>
        <taxon>Sedentaria</taxon>
        <taxon>Canalipalpata</taxon>
        <taxon>Sabellida</taxon>
        <taxon>Siboglinidae</taxon>
        <taxon>Ridgeia</taxon>
    </lineage>
</organism>
<dbReference type="EC" id="2.7.10.2" evidence="5"/>
<feature type="compositionally biased region" description="Polar residues" evidence="20">
    <location>
        <begin position="809"/>
        <end position="828"/>
    </location>
</feature>
<dbReference type="InterPro" id="IPR049385">
    <property type="entry name" value="FAK1-like_FERM_C"/>
</dbReference>
<evidence type="ECO:0000256" key="17">
    <source>
        <dbReference type="ARBA" id="ARBA00051245"/>
    </source>
</evidence>
<feature type="region of interest" description="Disordered" evidence="20">
    <location>
        <begin position="745"/>
        <end position="844"/>
    </location>
</feature>
<keyword evidence="10 19" id="KW-0547">Nucleotide-binding</keyword>
<feature type="domain" description="FERM" evidence="22">
    <location>
        <begin position="74"/>
        <end position="390"/>
    </location>
</feature>
<keyword evidence="12 19" id="KW-0067">ATP-binding</keyword>
<reference evidence="23" key="1">
    <citation type="journal article" date="2023" name="Mol. Biol. Evol.">
        <title>Third-Generation Sequencing Reveals the Adaptive Role of the Epigenome in Three Deep-Sea Polychaetes.</title>
        <authorList>
            <person name="Perez M."/>
            <person name="Aroh O."/>
            <person name="Sun Y."/>
            <person name="Lan Y."/>
            <person name="Juniper S.K."/>
            <person name="Young C.R."/>
            <person name="Angers B."/>
            <person name="Qian P.Y."/>
        </authorList>
    </citation>
    <scope>NUCLEOTIDE SEQUENCE</scope>
    <source>
        <strain evidence="23">R07B-5</strain>
    </source>
</reference>
<dbReference type="GO" id="GO:0005737">
    <property type="term" value="C:cytoplasm"/>
    <property type="evidence" value="ECO:0007669"/>
    <property type="project" value="UniProtKB-SubCell"/>
</dbReference>
<dbReference type="SMART" id="SM00295">
    <property type="entry name" value="B41"/>
    <property type="match status" value="1"/>
</dbReference>
<dbReference type="AlphaFoldDB" id="A0AAD9PBB9"/>
<evidence type="ECO:0000256" key="5">
    <source>
        <dbReference type="ARBA" id="ARBA00011903"/>
    </source>
</evidence>
<dbReference type="InterPro" id="IPR019748">
    <property type="entry name" value="FERM_central"/>
</dbReference>
<name>A0AAD9PBB9_RIDPI</name>
<dbReference type="Pfam" id="PF00373">
    <property type="entry name" value="FERM_M"/>
    <property type="match status" value="1"/>
</dbReference>
<evidence type="ECO:0000313" key="23">
    <source>
        <dbReference type="EMBL" id="KAK2191490.1"/>
    </source>
</evidence>
<keyword evidence="6" id="KW-1003">Cell membrane</keyword>
<feature type="compositionally biased region" description="Low complexity" evidence="20">
    <location>
        <begin position="1168"/>
        <end position="1183"/>
    </location>
</feature>
<dbReference type="PRINTS" id="PR00109">
    <property type="entry name" value="TYRKINASE"/>
</dbReference>
<sequence length="1212" mass="135503">MVSNWPNLWHAKRPWFRSSSTESQSETDRQTKLVSGTHRRRHWHEKLSSTAPRKYNGYSDDICLNANATNMDKSILKVHLPNGGFNVVKCGEATDIREIVTLVVGRLTAGGSRAFKSSYALRLVHIKSGEFYWLRGDLTIYQVRQKYETLHPADEWRYEMRVRYLPPSFRDLLKQDRVTFYYFYDQVLADYMRNIAEQIDPDVAIILGCIEIRRFFKDMEPNALDKKSNMEYVEKEVGLKRFFPKAVMDKYKLKTLRRLIQQTFKQFAVLSEEECVFRFFETLSKVWRFDQEQLKCALGTEWSISVNLVIGPDIGISYRTEKALAVTHMADFDQVQSIHTSVTENGSKGLLQLKISGAAEPLIITCPSNASAEDMADLIDGYCGLVQGTTTTLWTRKGESLPRTPRHSINHSSGTRSDDGSLGSSSGNERISDYAEIVEEDGDYSTPGAIDYEIDRDRITLGDILGEGQFGDVHRGIYHDVNDTEVDVAIKTCKVDSDESVAEKFLEEAYIMQQFEHPHIIKLIAICSAPPIWIVMELAKLGEMRAFLQSNRQLLRLESLIMYCYQLSTALSYLESKKFVHRDIAARNVLVSAEDCVKLADFGLSRWVEEQSYYKATKGKLPIKWMAPESINFRRFTTASDVWMFGVCMWEILMYGVKPFQGVKNNDVIGKIEAGERLPLPPGCPPALYNVICSCWSYEPSRRPNFSEIKSYLSEILLDERQREIEQMKLDNRRVQTLAWDDMGSDDEFHAPPKPARPALGGYRSQISPTGSTPNLLGMGSPYWAGTVPGRRPMDTRTGFNTLAHPSRQGHQPTPLSRGQPQTGSMSVLPTGGSYAASMPTDPQPLGYIVAYTPDQLAGIMKDNYPLPPHLSGTQTRSASVSPNRPSSGYDETGEHKRDMDEMQQKFLKQKLQQQQQQSAADAKWLLTEEENLKPAERRSIASVISTQSTDDDSVANTKENTPPPANTQQSSAADGDVDTSSSGEGSGPVNVVDGGQSDLSDTQSVSTSATESACQGEVAHTDPGLDRTNDHVYLATTSVVRAVMEMTRGVQTCGAEVYTEFVRNIGLQLKALLTSVDELMPHLPDDTHTEVEMAHKVLSPHMAELINAMKLAQKYSATLISDEYSRRMLKAAHILALDSKNLLDAVDNARRHACQRDAATGPMTPLPSSEPSTPQPASTPTTPVAITATADRQMYAYNSFDVAKSALYMCP</sequence>
<dbReference type="InterPro" id="IPR005189">
    <property type="entry name" value="Focal_adhesion_kin_target_dom"/>
</dbReference>
<evidence type="ECO:0000256" key="4">
    <source>
        <dbReference type="ARBA" id="ARBA00004496"/>
    </source>
</evidence>
<evidence type="ECO:0000256" key="3">
    <source>
        <dbReference type="ARBA" id="ARBA00004413"/>
    </source>
</evidence>
<evidence type="ECO:0000256" key="6">
    <source>
        <dbReference type="ARBA" id="ARBA00022475"/>
    </source>
</evidence>
<dbReference type="SUPFAM" id="SSF47031">
    <property type="entry name" value="Second domain of FERM"/>
    <property type="match status" value="1"/>
</dbReference>
<dbReference type="CDD" id="cd05056">
    <property type="entry name" value="PTKc_FAK"/>
    <property type="match status" value="1"/>
</dbReference>
<evidence type="ECO:0000256" key="1">
    <source>
        <dbReference type="ARBA" id="ARBA00004246"/>
    </source>
</evidence>
<dbReference type="InterPro" id="IPR035963">
    <property type="entry name" value="FERM_2"/>
</dbReference>
<feature type="compositionally biased region" description="Low complexity" evidence="20">
    <location>
        <begin position="412"/>
        <end position="427"/>
    </location>
</feature>
<dbReference type="PANTHER" id="PTHR46221">
    <property type="entry name" value="FERM AND PDZ DOMAIN-CONTAINING PROTEIN FAMILY MEMBER"/>
    <property type="match status" value="1"/>
</dbReference>
<evidence type="ECO:0000259" key="21">
    <source>
        <dbReference type="PROSITE" id="PS50011"/>
    </source>
</evidence>
<dbReference type="SUPFAM" id="SSF54236">
    <property type="entry name" value="Ubiquitin-like"/>
    <property type="match status" value="1"/>
</dbReference>
<evidence type="ECO:0000256" key="10">
    <source>
        <dbReference type="ARBA" id="ARBA00022741"/>
    </source>
</evidence>
<keyword evidence="16" id="KW-0966">Cell projection</keyword>
<evidence type="ECO:0000313" key="24">
    <source>
        <dbReference type="Proteomes" id="UP001209878"/>
    </source>
</evidence>
<keyword evidence="11" id="KW-0418">Kinase</keyword>
<dbReference type="GO" id="GO:0007172">
    <property type="term" value="P:signal complex assembly"/>
    <property type="evidence" value="ECO:0007669"/>
    <property type="project" value="InterPro"/>
</dbReference>
<feature type="compositionally biased region" description="Polar residues" evidence="20">
    <location>
        <begin position="765"/>
        <end position="775"/>
    </location>
</feature>
<dbReference type="Gene3D" id="3.10.20.90">
    <property type="entry name" value="Phosphatidylinositol 3-kinase Catalytic Subunit, Chain A, domain 1"/>
    <property type="match status" value="1"/>
</dbReference>
<dbReference type="FunFam" id="1.10.510.10:FF:000039">
    <property type="entry name" value="Focal adhesion kinase, isoform D"/>
    <property type="match status" value="1"/>
</dbReference>
<evidence type="ECO:0000256" key="2">
    <source>
        <dbReference type="ARBA" id="ARBA00004316"/>
    </source>
</evidence>
<dbReference type="GO" id="GO:0008284">
    <property type="term" value="P:positive regulation of cell population proliferation"/>
    <property type="evidence" value="ECO:0007669"/>
    <property type="project" value="UniProtKB-ARBA"/>
</dbReference>
<dbReference type="CDD" id="cd14473">
    <property type="entry name" value="FERM_B-lobe"/>
    <property type="match status" value="1"/>
</dbReference>
<dbReference type="InterPro" id="IPR008266">
    <property type="entry name" value="Tyr_kinase_AS"/>
</dbReference>
<gene>
    <name evidence="23" type="ORF">NP493_49g01007</name>
</gene>
<dbReference type="InterPro" id="IPR001245">
    <property type="entry name" value="Ser-Thr/Tyr_kinase_cat_dom"/>
</dbReference>
<evidence type="ECO:0000256" key="20">
    <source>
        <dbReference type="SAM" id="MobiDB-lite"/>
    </source>
</evidence>
<evidence type="ECO:0000256" key="14">
    <source>
        <dbReference type="ARBA" id="ARBA00023136"/>
    </source>
</evidence>
<dbReference type="Pfam" id="PF18038">
    <property type="entry name" value="FERM_N_2"/>
    <property type="match status" value="1"/>
</dbReference>
<feature type="compositionally biased region" description="Polar residues" evidence="20">
    <location>
        <begin position="872"/>
        <end position="887"/>
    </location>
</feature>
<dbReference type="Proteomes" id="UP001209878">
    <property type="component" value="Unassembled WGS sequence"/>
</dbReference>
<dbReference type="PROSITE" id="PS50011">
    <property type="entry name" value="PROTEIN_KINASE_DOM"/>
    <property type="match status" value="1"/>
</dbReference>
<dbReference type="InterPro" id="IPR029071">
    <property type="entry name" value="Ubiquitin-like_domsf"/>
</dbReference>
<feature type="domain" description="Protein kinase" evidence="21">
    <location>
        <begin position="459"/>
        <end position="713"/>
    </location>
</feature>
<dbReference type="InterPro" id="IPR041390">
    <property type="entry name" value="FADK_N"/>
</dbReference>
<dbReference type="Gene3D" id="2.30.29.30">
    <property type="entry name" value="Pleckstrin-homology domain (PH domain)/Phosphotyrosine-binding domain (PTB)"/>
    <property type="match status" value="1"/>
</dbReference>
<proteinExistence type="inferred from homology"/>
<dbReference type="CDD" id="cd13190">
    <property type="entry name" value="FERM_C_FAK1"/>
    <property type="match status" value="1"/>
</dbReference>
<dbReference type="FunFam" id="3.30.200.20:FF:000194">
    <property type="entry name" value="protein-tyrosine kinase 2-beta isoform X1"/>
    <property type="match status" value="1"/>
</dbReference>
<dbReference type="Gene3D" id="1.10.510.10">
    <property type="entry name" value="Transferase(Phosphotransferase) domain 1"/>
    <property type="match status" value="1"/>
</dbReference>
<dbReference type="Gene3D" id="1.20.120.330">
    <property type="entry name" value="Nucleotidyltransferases domain 2"/>
    <property type="match status" value="1"/>
</dbReference>
<evidence type="ECO:0000256" key="11">
    <source>
        <dbReference type="ARBA" id="ARBA00022777"/>
    </source>
</evidence>
<comment type="similarity">
    <text evidence="18">Belongs to the protein kinase superfamily. Tyr protein kinase family. Fes/fps subfamily.</text>
</comment>
<dbReference type="Pfam" id="PF21477">
    <property type="entry name" value="FERM_C_FAK1"/>
    <property type="match status" value="1"/>
</dbReference>
<dbReference type="InterPro" id="IPR020635">
    <property type="entry name" value="Tyr_kinase_cat_dom"/>
</dbReference>
<feature type="binding site" evidence="19">
    <location>
        <position position="491"/>
    </location>
    <ligand>
        <name>ATP</name>
        <dbReference type="ChEBI" id="CHEBI:30616"/>
    </ligand>
</feature>
<dbReference type="GO" id="GO:0005524">
    <property type="term" value="F:ATP binding"/>
    <property type="evidence" value="ECO:0007669"/>
    <property type="project" value="UniProtKB-UniRule"/>
</dbReference>
<dbReference type="InterPro" id="IPR036137">
    <property type="entry name" value="Focal_adhe_kin_target_dom_sf"/>
</dbReference>
<feature type="region of interest" description="Disordered" evidence="20">
    <location>
        <begin position="19"/>
        <end position="40"/>
    </location>
</feature>
<dbReference type="InterPro" id="IPR011009">
    <property type="entry name" value="Kinase-like_dom_sf"/>
</dbReference>
<evidence type="ECO:0000259" key="22">
    <source>
        <dbReference type="PROSITE" id="PS50057"/>
    </source>
</evidence>
<feature type="region of interest" description="Disordered" evidence="20">
    <location>
        <begin position="936"/>
        <end position="1029"/>
    </location>
</feature>
<evidence type="ECO:0000256" key="19">
    <source>
        <dbReference type="PROSITE-ProRule" id="PRU10141"/>
    </source>
</evidence>
<keyword evidence="7" id="KW-0963">Cytoplasm</keyword>
<dbReference type="FunFam" id="1.20.80.10:FF:000004">
    <property type="entry name" value="Protein-tyrosine kinase 2-beta isoform 1"/>
    <property type="match status" value="1"/>
</dbReference>
<dbReference type="PROSITE" id="PS00109">
    <property type="entry name" value="PROTEIN_KINASE_TYR"/>
    <property type="match status" value="1"/>
</dbReference>
<feature type="region of interest" description="Disordered" evidence="20">
    <location>
        <begin position="863"/>
        <end position="905"/>
    </location>
</feature>
<evidence type="ECO:0000256" key="18">
    <source>
        <dbReference type="ARBA" id="ARBA00061333"/>
    </source>
</evidence>
<dbReference type="InterPro" id="IPR014352">
    <property type="entry name" value="FERM/acyl-CoA-bd_prot_sf"/>
</dbReference>
<dbReference type="InterPro" id="IPR017441">
    <property type="entry name" value="Protein_kinase_ATP_BS"/>
</dbReference>
<dbReference type="SUPFAM" id="SSF50729">
    <property type="entry name" value="PH domain-like"/>
    <property type="match status" value="1"/>
</dbReference>
<keyword evidence="8" id="KW-0597">Phosphoprotein</keyword>
<dbReference type="GO" id="GO:0005886">
    <property type="term" value="C:plasma membrane"/>
    <property type="evidence" value="ECO:0007669"/>
    <property type="project" value="UniProtKB-SubCell"/>
</dbReference>
<dbReference type="Gene3D" id="1.20.80.10">
    <property type="match status" value="1"/>
</dbReference>
<keyword evidence="15" id="KW-0829">Tyrosine-protein kinase</keyword>
<keyword evidence="24" id="KW-1185">Reference proteome</keyword>
<comment type="caution">
    <text evidence="23">The sequence shown here is derived from an EMBL/GenBank/DDBJ whole genome shotgun (WGS) entry which is preliminary data.</text>
</comment>
<dbReference type="SUPFAM" id="SSF68993">
    <property type="entry name" value="FAT domain of focal adhesion kinase"/>
    <property type="match status" value="1"/>
</dbReference>
<dbReference type="PROSITE" id="PS50057">
    <property type="entry name" value="FERM_3"/>
    <property type="match status" value="1"/>
</dbReference>
<dbReference type="InterPro" id="IPR019749">
    <property type="entry name" value="Band_41_domain"/>
</dbReference>
<dbReference type="InterPro" id="IPR000719">
    <property type="entry name" value="Prot_kinase_dom"/>
</dbReference>
<dbReference type="Pfam" id="PF03623">
    <property type="entry name" value="Focal_AT"/>
    <property type="match status" value="1"/>
</dbReference>
<dbReference type="InterPro" id="IPR000299">
    <property type="entry name" value="FERM_domain"/>
</dbReference>
<keyword evidence="13" id="KW-0965">Cell junction</keyword>
<keyword evidence="9" id="KW-0808">Transferase</keyword>
<feature type="compositionally biased region" description="Polar residues" evidence="20">
    <location>
        <begin position="998"/>
        <end position="1014"/>
    </location>
</feature>
<dbReference type="SUPFAM" id="SSF56112">
    <property type="entry name" value="Protein kinase-like (PK-like)"/>
    <property type="match status" value="1"/>
</dbReference>
<dbReference type="InterPro" id="IPR041784">
    <property type="entry name" value="FAK1/PYK2_FERM_C"/>
</dbReference>
<dbReference type="GO" id="GO:0005925">
    <property type="term" value="C:focal adhesion"/>
    <property type="evidence" value="ECO:0007669"/>
    <property type="project" value="UniProtKB-SubCell"/>
</dbReference>
<feature type="region of interest" description="Disordered" evidence="20">
    <location>
        <begin position="1158"/>
        <end position="1183"/>
    </location>
</feature>
<feature type="region of interest" description="Disordered" evidence="20">
    <location>
        <begin position="396"/>
        <end position="429"/>
    </location>
</feature>
<protein>
    <recommendedName>
        <fullName evidence="5">non-specific protein-tyrosine kinase</fullName>
        <ecNumber evidence="5">2.7.10.2</ecNumber>
    </recommendedName>
</protein>
<evidence type="ECO:0000256" key="12">
    <source>
        <dbReference type="ARBA" id="ARBA00022840"/>
    </source>
</evidence>
<comment type="subcellular location">
    <subcellularLocation>
        <location evidence="1">Cell junction</location>
        <location evidence="1">Focal adhesion</location>
    </subcellularLocation>
    <subcellularLocation>
        <location evidence="3">Cell membrane</location>
        <topology evidence="3">Peripheral membrane protein</topology>
        <orientation evidence="3">Cytoplasmic side</orientation>
    </subcellularLocation>
    <subcellularLocation>
        <location evidence="2">Cell projection</location>
    </subcellularLocation>
    <subcellularLocation>
        <location evidence="4">Cytoplasm</location>
    </subcellularLocation>
</comment>
<evidence type="ECO:0000256" key="9">
    <source>
        <dbReference type="ARBA" id="ARBA00022679"/>
    </source>
</evidence>
<evidence type="ECO:0000256" key="7">
    <source>
        <dbReference type="ARBA" id="ARBA00022490"/>
    </source>
</evidence>
<dbReference type="EMBL" id="JAODUO010000052">
    <property type="protein sequence ID" value="KAK2191490.1"/>
    <property type="molecule type" value="Genomic_DNA"/>
</dbReference>